<keyword evidence="6" id="KW-1185">Reference proteome</keyword>
<evidence type="ECO:0000313" key="6">
    <source>
        <dbReference type="Proteomes" id="UP001054902"/>
    </source>
</evidence>
<comment type="caution">
    <text evidence="5">The sequence shown here is derived from an EMBL/GenBank/DDBJ whole genome shotgun (WGS) entry which is preliminary data.</text>
</comment>
<name>A0AAD3CNK1_9STRA</name>
<dbReference type="Gene3D" id="2.10.25.10">
    <property type="entry name" value="Laminin"/>
    <property type="match status" value="1"/>
</dbReference>
<evidence type="ECO:0000259" key="3">
    <source>
        <dbReference type="PROSITE" id="PS00022"/>
    </source>
</evidence>
<dbReference type="SUPFAM" id="SSF57196">
    <property type="entry name" value="EGF/Laminin"/>
    <property type="match status" value="1"/>
</dbReference>
<keyword evidence="1" id="KW-0472">Membrane</keyword>
<keyword evidence="1" id="KW-1133">Transmembrane helix</keyword>
<feature type="transmembrane region" description="Helical" evidence="1">
    <location>
        <begin position="120"/>
        <end position="140"/>
    </location>
</feature>
<dbReference type="AlphaFoldDB" id="A0AAD3CNK1"/>
<feature type="chain" id="PRO_5042009252" description="EGF-like domain-containing protein" evidence="2">
    <location>
        <begin position="22"/>
        <end position="167"/>
    </location>
</feature>
<evidence type="ECO:0000313" key="5">
    <source>
        <dbReference type="EMBL" id="GFH47939.1"/>
    </source>
</evidence>
<reference evidence="5 6" key="1">
    <citation type="journal article" date="2021" name="Sci. Rep.">
        <title>The genome of the diatom Chaetoceros tenuissimus carries an ancient integrated fragment of an extant virus.</title>
        <authorList>
            <person name="Hongo Y."/>
            <person name="Kimura K."/>
            <person name="Takaki Y."/>
            <person name="Yoshida Y."/>
            <person name="Baba S."/>
            <person name="Kobayashi G."/>
            <person name="Nagasaki K."/>
            <person name="Hano T."/>
            <person name="Tomaru Y."/>
        </authorList>
    </citation>
    <scope>NUCLEOTIDE SEQUENCE [LARGE SCALE GENOMIC DNA]</scope>
    <source>
        <strain evidence="5 6">NIES-3715</strain>
    </source>
</reference>
<evidence type="ECO:0000259" key="4">
    <source>
        <dbReference type="PROSITE" id="PS01186"/>
    </source>
</evidence>
<sequence>MTSFILFVLSTTITLISLVSGEICPDGNFCAHGSKCIKIEKGYMSKIPGRKYRYGFYANQEEKSKGFCTNGSCVNNVFIAQENEEPEFYGCNCNDGYEGKFCEFRKGRGIVKVSKVVRSAVVISMVIISTLAVAVGFYWYKRKKMIAYSSPNSNDCLEMKTVDADII</sequence>
<gene>
    <name evidence="5" type="ORF">CTEN210_04415</name>
</gene>
<feature type="domain" description="EGF-like" evidence="3 4">
    <location>
        <begin position="91"/>
        <end position="102"/>
    </location>
</feature>
<evidence type="ECO:0000256" key="2">
    <source>
        <dbReference type="SAM" id="SignalP"/>
    </source>
</evidence>
<keyword evidence="1" id="KW-0812">Transmembrane</keyword>
<organism evidence="5 6">
    <name type="scientific">Chaetoceros tenuissimus</name>
    <dbReference type="NCBI Taxonomy" id="426638"/>
    <lineage>
        <taxon>Eukaryota</taxon>
        <taxon>Sar</taxon>
        <taxon>Stramenopiles</taxon>
        <taxon>Ochrophyta</taxon>
        <taxon>Bacillariophyta</taxon>
        <taxon>Coscinodiscophyceae</taxon>
        <taxon>Chaetocerotophycidae</taxon>
        <taxon>Chaetocerotales</taxon>
        <taxon>Chaetocerotaceae</taxon>
        <taxon>Chaetoceros</taxon>
    </lineage>
</organism>
<proteinExistence type="predicted"/>
<dbReference type="PROSITE" id="PS01186">
    <property type="entry name" value="EGF_2"/>
    <property type="match status" value="1"/>
</dbReference>
<accession>A0AAD3CNK1</accession>
<evidence type="ECO:0000256" key="1">
    <source>
        <dbReference type="SAM" id="Phobius"/>
    </source>
</evidence>
<dbReference type="InterPro" id="IPR000742">
    <property type="entry name" value="EGF"/>
</dbReference>
<protein>
    <recommendedName>
        <fullName evidence="3 4">EGF-like domain-containing protein</fullName>
    </recommendedName>
</protein>
<dbReference type="Proteomes" id="UP001054902">
    <property type="component" value="Unassembled WGS sequence"/>
</dbReference>
<feature type="signal peptide" evidence="2">
    <location>
        <begin position="1"/>
        <end position="21"/>
    </location>
</feature>
<dbReference type="EMBL" id="BLLK01000025">
    <property type="protein sequence ID" value="GFH47939.1"/>
    <property type="molecule type" value="Genomic_DNA"/>
</dbReference>
<keyword evidence="2" id="KW-0732">Signal</keyword>
<dbReference type="PROSITE" id="PS00022">
    <property type="entry name" value="EGF_1"/>
    <property type="match status" value="1"/>
</dbReference>